<name>A0A1M7BF75_PSETH</name>
<dbReference type="PANTHER" id="PTHR33514:SF13">
    <property type="entry name" value="PROTEIN ABCI12, CHLOROPLASTIC"/>
    <property type="match status" value="1"/>
</dbReference>
<organism evidence="6 7">
    <name type="scientific">Pseudonocardia thermophila</name>
    <dbReference type="NCBI Taxonomy" id="1848"/>
    <lineage>
        <taxon>Bacteria</taxon>
        <taxon>Bacillati</taxon>
        <taxon>Actinomycetota</taxon>
        <taxon>Actinomycetes</taxon>
        <taxon>Pseudonocardiales</taxon>
        <taxon>Pseudonocardiaceae</taxon>
        <taxon>Pseudonocardia</taxon>
    </lineage>
</organism>
<evidence type="ECO:0000313" key="6">
    <source>
        <dbReference type="EMBL" id="SHL53678.1"/>
    </source>
</evidence>
<dbReference type="AlphaFoldDB" id="A0A1M7BF75"/>
<gene>
    <name evidence="6" type="ORF">SAMN05443637_1365</name>
</gene>
<dbReference type="CDD" id="cd16914">
    <property type="entry name" value="EcfT"/>
    <property type="match status" value="1"/>
</dbReference>
<feature type="transmembrane region" description="Helical" evidence="5">
    <location>
        <begin position="43"/>
        <end position="60"/>
    </location>
</feature>
<sequence>MLLAAGIGLFMIGDAGVLAALLGVVVLGFAAARVPWRLAVRQVGIALPFLLLIVLVQGLVEGWGSALVVGLRILTLLALAGLVTLTTRAEALIDVVERALTPLKPLGVRPERIGMVVLMTIRFVPVLREHADAVRDAQRARGVERSFVFLTPLLVKTLRTADGLAQALDARGVDPGRAARQR</sequence>
<dbReference type="Proteomes" id="UP000184363">
    <property type="component" value="Unassembled WGS sequence"/>
</dbReference>
<protein>
    <submittedName>
        <fullName evidence="6">Biotin transport system permease protein</fullName>
    </submittedName>
</protein>
<accession>A0A1M7BF75</accession>
<keyword evidence="7" id="KW-1185">Reference proteome</keyword>
<comment type="subcellular location">
    <subcellularLocation>
        <location evidence="1">Membrane</location>
        <topology evidence="1">Multi-pass membrane protein</topology>
    </subcellularLocation>
</comment>
<dbReference type="STRING" id="1848.SAMN05443637_1365"/>
<dbReference type="InterPro" id="IPR003339">
    <property type="entry name" value="ABC/ECF_trnsptr_transmembrane"/>
</dbReference>
<dbReference type="PANTHER" id="PTHR33514">
    <property type="entry name" value="PROTEIN ABCI12, CHLOROPLASTIC"/>
    <property type="match status" value="1"/>
</dbReference>
<feature type="transmembrane region" description="Helical" evidence="5">
    <location>
        <begin position="66"/>
        <end position="85"/>
    </location>
</feature>
<keyword evidence="3 5" id="KW-1133">Transmembrane helix</keyword>
<evidence type="ECO:0000313" key="7">
    <source>
        <dbReference type="Proteomes" id="UP000184363"/>
    </source>
</evidence>
<evidence type="ECO:0000256" key="5">
    <source>
        <dbReference type="SAM" id="Phobius"/>
    </source>
</evidence>
<dbReference type="Pfam" id="PF02361">
    <property type="entry name" value="CbiQ"/>
    <property type="match status" value="1"/>
</dbReference>
<keyword evidence="4 5" id="KW-0472">Membrane</keyword>
<feature type="transmembrane region" description="Helical" evidence="5">
    <location>
        <begin position="6"/>
        <end position="31"/>
    </location>
</feature>
<evidence type="ECO:0000256" key="2">
    <source>
        <dbReference type="ARBA" id="ARBA00022692"/>
    </source>
</evidence>
<dbReference type="GO" id="GO:0005886">
    <property type="term" value="C:plasma membrane"/>
    <property type="evidence" value="ECO:0007669"/>
    <property type="project" value="UniProtKB-ARBA"/>
</dbReference>
<evidence type="ECO:0000256" key="1">
    <source>
        <dbReference type="ARBA" id="ARBA00004141"/>
    </source>
</evidence>
<keyword evidence="2 5" id="KW-0812">Transmembrane</keyword>
<evidence type="ECO:0000256" key="4">
    <source>
        <dbReference type="ARBA" id="ARBA00023136"/>
    </source>
</evidence>
<proteinExistence type="predicted"/>
<reference evidence="6 7" key="1">
    <citation type="submission" date="2016-11" db="EMBL/GenBank/DDBJ databases">
        <authorList>
            <person name="Jaros S."/>
            <person name="Januszkiewicz K."/>
            <person name="Wedrychowicz H."/>
        </authorList>
    </citation>
    <scope>NUCLEOTIDE SEQUENCE [LARGE SCALE GENOMIC DNA]</scope>
    <source>
        <strain evidence="6 7">DSM 43832</strain>
    </source>
</reference>
<dbReference type="EMBL" id="FRAP01000036">
    <property type="protein sequence ID" value="SHL53678.1"/>
    <property type="molecule type" value="Genomic_DNA"/>
</dbReference>
<evidence type="ECO:0000256" key="3">
    <source>
        <dbReference type="ARBA" id="ARBA00022989"/>
    </source>
</evidence>